<evidence type="ECO:0000259" key="17">
    <source>
        <dbReference type="Pfam" id="PF01170"/>
    </source>
</evidence>
<evidence type="ECO:0000256" key="14">
    <source>
        <dbReference type="ARBA" id="ARBA00067484"/>
    </source>
</evidence>
<evidence type="ECO:0000256" key="9">
    <source>
        <dbReference type="ARBA" id="ARBA00022884"/>
    </source>
</evidence>
<dbReference type="EMBL" id="WVUK01000062">
    <property type="protein sequence ID" value="KAF7490818.1"/>
    <property type="molecule type" value="Genomic_DNA"/>
</dbReference>
<dbReference type="PANTHER" id="PTHR13370:SF3">
    <property type="entry name" value="TRNA (GUANINE(10)-N2)-METHYLTRANSFERASE HOMOLOG"/>
    <property type="match status" value="1"/>
</dbReference>
<reference evidence="21" key="1">
    <citation type="journal article" date="2020" name="PLoS Negl. Trop. Dis.">
        <title>High-quality nuclear genome for Sarcoptes scabiei-A critical resource for a neglected parasite.</title>
        <authorList>
            <person name="Korhonen P.K."/>
            <person name="Gasser R.B."/>
            <person name="Ma G."/>
            <person name="Wang T."/>
            <person name="Stroehlein A.J."/>
            <person name="Young N.D."/>
            <person name="Ang C.S."/>
            <person name="Fernando D.D."/>
            <person name="Lu H.C."/>
            <person name="Taylor S."/>
            <person name="Reynolds S.L."/>
            <person name="Mofiz E."/>
            <person name="Najaraj S.H."/>
            <person name="Gowda H."/>
            <person name="Madugundu A."/>
            <person name="Renuse S."/>
            <person name="Holt D."/>
            <person name="Pandey A."/>
            <person name="Papenfuss A.T."/>
            <person name="Fischer K."/>
        </authorList>
    </citation>
    <scope>NUCLEOTIDE SEQUENCE [LARGE SCALE GENOMIC DNA]</scope>
</reference>
<dbReference type="InterPro" id="IPR000241">
    <property type="entry name" value="RlmKL-like_Mtase"/>
</dbReference>
<evidence type="ECO:0000256" key="11">
    <source>
        <dbReference type="ARBA" id="ARBA00056270"/>
    </source>
</evidence>
<keyword evidence="8 16" id="KW-0819">tRNA processing</keyword>
<accession>A0A834R6M3</accession>
<gene>
    <name evidence="19" type="ORF">SSS_5677</name>
</gene>
<comment type="similarity">
    <text evidence="2">Belongs to the methyltransferase superfamily. NTM1 family.</text>
</comment>
<dbReference type="InterPro" id="IPR059073">
    <property type="entry name" value="TRMT11_N"/>
</dbReference>
<comment type="subunit">
    <text evidence="12">Part of the heterodimeric TRMT11-TRM112 methyltransferase complex; this complex forms an active tRNA methyltransferase, where TRMT112 acts as an activator of the catalytic subunit TRMT11.</text>
</comment>
<dbReference type="InterPro" id="IPR002052">
    <property type="entry name" value="DNA_methylase_N6_adenine_CS"/>
</dbReference>
<evidence type="ECO:0000256" key="13">
    <source>
        <dbReference type="ARBA" id="ARBA00066937"/>
    </source>
</evidence>
<sequence>MSRKRYLMRFVNELLDFRLLEFNSLVEMFKLEFEFLEPPSNKPYLLLETTDECKLIQMFQRSVLGINLYEFWACETNLNSFKQKLQICDQILDERYAKSKFRIDVESFGKKISLQSKIDKIEQLDFLPFHGPIDLKNPDFIFHYMEYFGLDGNNVPEYPIQIIFGRWIAESHRKSLAKYSLKHRKFIANTSMDPTLSFLMCNIAGIENNDIVYDPFVGSGSLLVSAANFGAFVLGTDIDYLLLHGSAKPSRFGVKHRDQDESVRANLKQYGLEDRYLDVITGDSSQPLIRNDFQFDAIITDPPYGKRESRQRVGTLKANPSIPIEATHYPSKLEYQIDDIYNDLLRFAAKNLKVGKIILFWAPYSRKPDDQNHHPRLKTYSLIQTKTDADVQNLSELFREKFQHNSLKFIGFAEQQLTYFRNSLCEDFSNGMENNLSSIENHLSSISNAESEYCRKSKQYWENVSPTVSGMLGGCTSVHNDDVRESNRLLRNIFKKLSLNNLKTPLRALDCGSGIGRVTKFVLSKHFDEIDLLDRSVKFMAKAKEYLNEDYGKIRNEFVQSMQEFEPLQDRYYHCVWSQWVIGYLTDEDLKIFLSKCSKIIDPDHGFIVIKDNVAKTDKFILDESDGFVTRSEKKFKEIFNQVDSLEVKFIYEQKRLPKSLLPVKMFVLKHKKSPCSS</sequence>
<dbReference type="PROSITE" id="PS00092">
    <property type="entry name" value="N6_MTASE"/>
    <property type="match status" value="1"/>
</dbReference>
<dbReference type="InterPro" id="IPR029063">
    <property type="entry name" value="SAM-dependent_MTases_sf"/>
</dbReference>
<keyword evidence="9 16" id="KW-0694">RNA-binding</keyword>
<evidence type="ECO:0000256" key="7">
    <source>
        <dbReference type="ARBA" id="ARBA00022691"/>
    </source>
</evidence>
<dbReference type="Pfam" id="PF01170">
    <property type="entry name" value="UPF0020"/>
    <property type="match status" value="1"/>
</dbReference>
<evidence type="ECO:0000256" key="10">
    <source>
        <dbReference type="ARBA" id="ARBA00050985"/>
    </source>
</evidence>
<dbReference type="GO" id="GO:0043527">
    <property type="term" value="C:tRNA methyltransferase complex"/>
    <property type="evidence" value="ECO:0007669"/>
    <property type="project" value="UniProtKB-ARBA"/>
</dbReference>
<dbReference type="GO" id="GO:0032259">
    <property type="term" value="P:methylation"/>
    <property type="evidence" value="ECO:0007669"/>
    <property type="project" value="UniProtKB-UniRule"/>
</dbReference>
<evidence type="ECO:0000259" key="18">
    <source>
        <dbReference type="Pfam" id="PF25904"/>
    </source>
</evidence>
<dbReference type="PROSITE" id="PS51627">
    <property type="entry name" value="SAM_MT_TRM11"/>
    <property type="match status" value="1"/>
</dbReference>
<keyword evidence="3" id="KW-0963">Cytoplasm</keyword>
<evidence type="ECO:0000256" key="8">
    <source>
        <dbReference type="ARBA" id="ARBA00022694"/>
    </source>
</evidence>
<reference evidence="19" key="2">
    <citation type="submission" date="2020-01" db="EMBL/GenBank/DDBJ databases">
        <authorList>
            <person name="Korhonen P.K.K."/>
            <person name="Guangxu M.G."/>
            <person name="Wang T.W."/>
            <person name="Stroehlein A.J.S."/>
            <person name="Young N.D."/>
            <person name="Ang C.-S.A."/>
            <person name="Fernando D.W.F."/>
            <person name="Lu H.L."/>
            <person name="Taylor S.T."/>
            <person name="Ehtesham M.E.M."/>
            <person name="Najaraj S.H.N."/>
            <person name="Harsha G.H.G."/>
            <person name="Madugundu A.M."/>
            <person name="Renuse S.R."/>
            <person name="Holt D.H."/>
            <person name="Pandey A.P."/>
            <person name="Papenfuss A.P."/>
            <person name="Gasser R.B.G."/>
            <person name="Fischer K.F."/>
        </authorList>
    </citation>
    <scope>NUCLEOTIDE SEQUENCE</scope>
    <source>
        <strain evidence="19">SSS_KF_BRIS2020</strain>
    </source>
</reference>
<feature type="domain" description="Ribosomal RNA large subunit methyltransferase K/L-like methyltransferase" evidence="17">
    <location>
        <begin position="183"/>
        <end position="311"/>
    </location>
</feature>
<name>A0A834R6M3_SARSC</name>
<evidence type="ECO:0000313" key="19">
    <source>
        <dbReference type="EMBL" id="KAF7490818.1"/>
    </source>
</evidence>
<dbReference type="GO" id="GO:0008276">
    <property type="term" value="F:protein methyltransferase activity"/>
    <property type="evidence" value="ECO:0007669"/>
    <property type="project" value="UniProtKB-ARBA"/>
</dbReference>
<dbReference type="Pfam" id="PF25904">
    <property type="entry name" value="Tmrp11_N"/>
    <property type="match status" value="1"/>
</dbReference>
<feature type="domain" description="tRNA (guanine(10)-N(2))-methyltransferase TRMT11 N-terminal" evidence="18">
    <location>
        <begin position="5"/>
        <end position="173"/>
    </location>
</feature>
<keyword evidence="6 16" id="KW-0808">Transferase</keyword>
<dbReference type="SUPFAM" id="SSF53335">
    <property type="entry name" value="S-adenosyl-L-methionine-dependent methyltransferases"/>
    <property type="match status" value="2"/>
</dbReference>
<evidence type="ECO:0000256" key="4">
    <source>
        <dbReference type="ARBA" id="ARBA00022555"/>
    </source>
</evidence>
<keyword evidence="5 16" id="KW-0489">Methyltransferase</keyword>
<dbReference type="CDD" id="cd02440">
    <property type="entry name" value="AdoMet_MTases"/>
    <property type="match status" value="2"/>
</dbReference>
<evidence type="ECO:0000256" key="12">
    <source>
        <dbReference type="ARBA" id="ARBA00065434"/>
    </source>
</evidence>
<dbReference type="GO" id="GO:0008033">
    <property type="term" value="P:tRNA processing"/>
    <property type="evidence" value="ECO:0007669"/>
    <property type="project" value="UniProtKB-UniRule"/>
</dbReference>
<dbReference type="Pfam" id="PF05891">
    <property type="entry name" value="Methyltransf_PK"/>
    <property type="match status" value="1"/>
</dbReference>
<dbReference type="PANTHER" id="PTHR13370">
    <property type="entry name" value="RNA METHYLASE-RELATED"/>
    <property type="match status" value="1"/>
</dbReference>
<evidence type="ECO:0000256" key="1">
    <source>
        <dbReference type="ARBA" id="ARBA00004496"/>
    </source>
</evidence>
<keyword evidence="21" id="KW-1185">Reference proteome</keyword>
<evidence type="ECO:0000256" key="16">
    <source>
        <dbReference type="PROSITE-ProRule" id="PRU00959"/>
    </source>
</evidence>
<dbReference type="GO" id="GO:0000049">
    <property type="term" value="F:tRNA binding"/>
    <property type="evidence" value="ECO:0007669"/>
    <property type="project" value="UniProtKB-UniRule"/>
</dbReference>
<evidence type="ECO:0000256" key="15">
    <source>
        <dbReference type="ARBA" id="ARBA00075308"/>
    </source>
</evidence>
<evidence type="ECO:0000256" key="6">
    <source>
        <dbReference type="ARBA" id="ARBA00022679"/>
    </source>
</evidence>
<comment type="similarity">
    <text evidence="16">Belongs to the class I-like SAM-binding methyltransferase superfamily. TRM11 methyltransferase family.</text>
</comment>
<dbReference type="AlphaFoldDB" id="A0A834R6M3"/>
<dbReference type="EnsemblMetazoa" id="SSS_5677s_mrna">
    <property type="protein sequence ID" value="KAF7490818.1"/>
    <property type="gene ID" value="SSS_5677"/>
</dbReference>
<dbReference type="Proteomes" id="UP000070412">
    <property type="component" value="Unassembled WGS sequence"/>
</dbReference>
<dbReference type="InterPro" id="IPR008576">
    <property type="entry name" value="MeTrfase_NTM1"/>
</dbReference>
<dbReference type="GO" id="GO:0160102">
    <property type="term" value="F:tRNA (guanine(10)-N2)-methyltransferase activity"/>
    <property type="evidence" value="ECO:0007669"/>
    <property type="project" value="UniProtKB-EC"/>
</dbReference>
<dbReference type="OrthoDB" id="296065at2759"/>
<evidence type="ECO:0000256" key="2">
    <source>
        <dbReference type="ARBA" id="ARBA00009059"/>
    </source>
</evidence>
<dbReference type="InterPro" id="IPR016691">
    <property type="entry name" value="TRMT11"/>
</dbReference>
<evidence type="ECO:0000313" key="21">
    <source>
        <dbReference type="Proteomes" id="UP000070412"/>
    </source>
</evidence>
<dbReference type="GO" id="GO:0005737">
    <property type="term" value="C:cytoplasm"/>
    <property type="evidence" value="ECO:0007669"/>
    <property type="project" value="UniProtKB-SubCell"/>
</dbReference>
<comment type="subcellular location">
    <subcellularLocation>
        <location evidence="1">Cytoplasm</location>
    </subcellularLocation>
</comment>
<proteinExistence type="inferred from homology"/>
<comment type="function">
    <text evidence="11">Catalytic subunit of the TRMT11-TRM112 methyltransferase complex, that specifically mediates the S-adenosyl-L-methionine-dependent N(2)-methylation of guanosine nucleotide at position 10 (m2G10) in tRNAs. This is one of the major tRNA (guanine-N(2))-methyltransferases.</text>
</comment>
<evidence type="ECO:0000256" key="5">
    <source>
        <dbReference type="ARBA" id="ARBA00022603"/>
    </source>
</evidence>
<evidence type="ECO:0000313" key="20">
    <source>
        <dbReference type="EnsemblMetazoa" id="KAF7490818.1"/>
    </source>
</evidence>
<evidence type="ECO:0000256" key="3">
    <source>
        <dbReference type="ARBA" id="ARBA00022490"/>
    </source>
</evidence>
<organism evidence="19">
    <name type="scientific">Sarcoptes scabiei</name>
    <name type="common">Itch mite</name>
    <name type="synonym">Acarus scabiei</name>
    <dbReference type="NCBI Taxonomy" id="52283"/>
    <lineage>
        <taxon>Eukaryota</taxon>
        <taxon>Metazoa</taxon>
        <taxon>Ecdysozoa</taxon>
        <taxon>Arthropoda</taxon>
        <taxon>Chelicerata</taxon>
        <taxon>Arachnida</taxon>
        <taxon>Acari</taxon>
        <taxon>Acariformes</taxon>
        <taxon>Sarcoptiformes</taxon>
        <taxon>Astigmata</taxon>
        <taxon>Psoroptidia</taxon>
        <taxon>Sarcoptoidea</taxon>
        <taxon>Sarcoptidae</taxon>
        <taxon>Sarcoptinae</taxon>
        <taxon>Sarcoptes</taxon>
    </lineage>
</organism>
<keyword evidence="7 16" id="KW-0949">S-adenosyl-L-methionine</keyword>
<comment type="catalytic activity">
    <reaction evidence="10">
        <text>guanosine(10) in tRNA + S-adenosyl-L-methionine = N(2)-methylguanosine(10) in tRNA + S-adenosyl-L-homocysteine + H(+)</text>
        <dbReference type="Rhea" id="RHEA:43128"/>
        <dbReference type="Rhea" id="RHEA-COMP:10355"/>
        <dbReference type="Rhea" id="RHEA-COMP:10357"/>
        <dbReference type="ChEBI" id="CHEBI:15378"/>
        <dbReference type="ChEBI" id="CHEBI:57856"/>
        <dbReference type="ChEBI" id="CHEBI:59789"/>
        <dbReference type="ChEBI" id="CHEBI:74269"/>
        <dbReference type="ChEBI" id="CHEBI:74481"/>
        <dbReference type="EC" id="2.1.1.214"/>
    </reaction>
    <physiologicalReaction direction="left-to-right" evidence="10">
        <dbReference type="Rhea" id="RHEA:43129"/>
    </physiologicalReaction>
</comment>
<reference evidence="20" key="3">
    <citation type="submission" date="2022-06" db="UniProtKB">
        <authorList>
            <consortium name="EnsemblMetazoa"/>
        </authorList>
    </citation>
    <scope>IDENTIFICATION</scope>
</reference>
<keyword evidence="4 16" id="KW-0820">tRNA-binding</keyword>
<dbReference type="Gene3D" id="3.40.50.150">
    <property type="entry name" value="Vaccinia Virus protein VP39"/>
    <property type="match status" value="2"/>
</dbReference>
<dbReference type="EC" id="2.1.1.214" evidence="13"/>
<protein>
    <recommendedName>
        <fullName evidence="14">tRNA (guanine(10)-N(2))-methyltransferase TRMT11</fullName>
        <ecNumber evidence="13">2.1.1.214</ecNumber>
    </recommendedName>
    <alternativeName>
        <fullName evidence="15">tRNA methyltransferase 11 homolog</fullName>
    </alternativeName>
</protein>
<dbReference type="PRINTS" id="PR00507">
    <property type="entry name" value="N12N6MTFRASE"/>
</dbReference>